<reference evidence="3 4" key="1">
    <citation type="submission" date="2023-10" db="EMBL/GenBank/DDBJ databases">
        <title>Chromosome-scale genome assembly provides insights into flower coloration mechanisms of Canna indica.</title>
        <authorList>
            <person name="Li C."/>
        </authorList>
    </citation>
    <scope>NUCLEOTIDE SEQUENCE [LARGE SCALE GENOMIC DNA]</scope>
    <source>
        <tissue evidence="3">Flower</tissue>
    </source>
</reference>
<evidence type="ECO:0000313" key="4">
    <source>
        <dbReference type="Proteomes" id="UP001327560"/>
    </source>
</evidence>
<dbReference type="PANTHER" id="PTHR31210">
    <property type="entry name" value="OS06G0731900 PROTEIN"/>
    <property type="match status" value="1"/>
</dbReference>
<dbReference type="Pfam" id="PF05212">
    <property type="entry name" value="DUF707"/>
    <property type="match status" value="1"/>
</dbReference>
<feature type="region of interest" description="Disordered" evidence="1">
    <location>
        <begin position="66"/>
        <end position="85"/>
    </location>
</feature>
<keyword evidence="2" id="KW-0472">Membrane</keyword>
<feature type="transmembrane region" description="Helical" evidence="2">
    <location>
        <begin position="21"/>
        <end position="44"/>
    </location>
</feature>
<dbReference type="InterPro" id="IPR007877">
    <property type="entry name" value="DUF707"/>
</dbReference>
<protein>
    <submittedName>
        <fullName evidence="3">Uncharacterized protein</fullName>
    </submittedName>
</protein>
<keyword evidence="4" id="KW-1185">Reference proteome</keyword>
<name>A0AAQ3L4C8_9LILI</name>
<dbReference type="PANTHER" id="PTHR31210:SF11">
    <property type="entry name" value="KETOGLUTARATE REDUCTASE TRANS-SPLICING-LIKE PROTEIN, PUTATIVE (DUF707)-RELATED"/>
    <property type="match status" value="1"/>
</dbReference>
<evidence type="ECO:0000256" key="2">
    <source>
        <dbReference type="SAM" id="Phobius"/>
    </source>
</evidence>
<gene>
    <name evidence="3" type="ORF">Cni_G26744</name>
</gene>
<proteinExistence type="predicted"/>
<keyword evidence="2" id="KW-0812">Transmembrane</keyword>
<organism evidence="3 4">
    <name type="scientific">Canna indica</name>
    <name type="common">Indian-shot</name>
    <dbReference type="NCBI Taxonomy" id="4628"/>
    <lineage>
        <taxon>Eukaryota</taxon>
        <taxon>Viridiplantae</taxon>
        <taxon>Streptophyta</taxon>
        <taxon>Embryophyta</taxon>
        <taxon>Tracheophyta</taxon>
        <taxon>Spermatophyta</taxon>
        <taxon>Magnoliopsida</taxon>
        <taxon>Liliopsida</taxon>
        <taxon>Zingiberales</taxon>
        <taxon>Cannaceae</taxon>
        <taxon>Canna</taxon>
    </lineage>
</organism>
<dbReference type="AlphaFoldDB" id="A0AAQ3L4C8"/>
<keyword evidence="2" id="KW-1133">Transmembrane helix</keyword>
<dbReference type="Proteomes" id="UP001327560">
    <property type="component" value="Chromosome 8"/>
</dbReference>
<dbReference type="EMBL" id="CP136897">
    <property type="protein sequence ID" value="WOL17951.1"/>
    <property type="molecule type" value="Genomic_DNA"/>
</dbReference>
<evidence type="ECO:0000313" key="3">
    <source>
        <dbReference type="EMBL" id="WOL17951.1"/>
    </source>
</evidence>
<accession>A0AAQ3L4C8</accession>
<sequence length="410" mass="46494">MMLSSNSGPLLGDPSSRRLCICSIFNAIAFFSMVFVIGTSFVSFDFEKMTTAVDITRGISKTYPSNLQSHQANSRSHGSNLGPTQSSSCKSPCILSGAEQLPQGIVRRTSDMEVVPLWGPSKGKENISSQKSILAIPVGIKQKDLVNRMVMKFASSDFTVVLFHYDGIVDEWKDLQWSDSALHISVINQTKWWFAKRFLHPDIVASYKYIFLWDEDLEVEDFHPERYLKIVEREGLEISQPALDPVKSKVHHQITARLRKGDLHRRTYKFSGGGKCYKNSSAPPCTGWIEMMAPVFSRTAWRCVWHMIQSDLIHAWGLDMKLGYCVQGDRSKNVGVVDSEYIVHKGLPTLGGFDNKTASPDTPAANDRFAVRQRSYIESEIFKKRWQEAVAEDNCWTDPYPEPKTNMRQY</sequence>
<evidence type="ECO:0000256" key="1">
    <source>
        <dbReference type="SAM" id="MobiDB-lite"/>
    </source>
</evidence>